<reference evidence="8 9" key="1">
    <citation type="submission" date="2019-01" db="EMBL/GenBank/DDBJ databases">
        <title>Halorientalis sp. F13-25 a new haloarchaeum isolated from hypersaline water.</title>
        <authorList>
            <person name="Ana D.-V."/>
            <person name="Cristina S.-P."/>
            <person name="Antonio V."/>
        </authorList>
    </citation>
    <scope>NUCLEOTIDE SEQUENCE [LARGE SCALE GENOMIC DNA]</scope>
    <source>
        <strain evidence="8 9">F13-25</strain>
    </source>
</reference>
<feature type="transmembrane region" description="Helical" evidence="7">
    <location>
        <begin position="7"/>
        <end position="32"/>
    </location>
</feature>
<evidence type="ECO:0000313" key="8">
    <source>
        <dbReference type="EMBL" id="RXK48442.1"/>
    </source>
</evidence>
<evidence type="ECO:0000256" key="2">
    <source>
        <dbReference type="ARBA" id="ARBA00022448"/>
    </source>
</evidence>
<keyword evidence="5 7" id="KW-1133">Transmembrane helix</keyword>
<evidence type="ECO:0000313" key="9">
    <source>
        <dbReference type="Proteomes" id="UP000289691"/>
    </source>
</evidence>
<dbReference type="GO" id="GO:0005886">
    <property type="term" value="C:plasma membrane"/>
    <property type="evidence" value="ECO:0007669"/>
    <property type="project" value="UniProtKB-SubCell"/>
</dbReference>
<organism evidence="8 9">
    <name type="scientific">Halorientalis pallida</name>
    <dbReference type="NCBI Taxonomy" id="2479928"/>
    <lineage>
        <taxon>Archaea</taxon>
        <taxon>Methanobacteriati</taxon>
        <taxon>Methanobacteriota</taxon>
        <taxon>Stenosarchaea group</taxon>
        <taxon>Halobacteria</taxon>
        <taxon>Halobacteriales</taxon>
        <taxon>Haloarculaceae</taxon>
        <taxon>Halorientalis</taxon>
    </lineage>
</organism>
<evidence type="ECO:0000256" key="5">
    <source>
        <dbReference type="ARBA" id="ARBA00022989"/>
    </source>
</evidence>
<dbReference type="PANTHER" id="PTHR30269:SF32">
    <property type="entry name" value="MEMBRANE TRANSPORTER PROTEIN-RELATED"/>
    <property type="match status" value="1"/>
</dbReference>
<dbReference type="AlphaFoldDB" id="A0A498KU03"/>
<keyword evidence="2" id="KW-0813">Transport</keyword>
<evidence type="ECO:0000256" key="7">
    <source>
        <dbReference type="RuleBase" id="RU363041"/>
    </source>
</evidence>
<evidence type="ECO:0000256" key="4">
    <source>
        <dbReference type="ARBA" id="ARBA00022692"/>
    </source>
</evidence>
<accession>A0A498KU03</accession>
<feature type="transmembrane region" description="Helical" evidence="7">
    <location>
        <begin position="101"/>
        <end position="122"/>
    </location>
</feature>
<feature type="transmembrane region" description="Helical" evidence="7">
    <location>
        <begin position="77"/>
        <end position="95"/>
    </location>
</feature>
<dbReference type="InterPro" id="IPR052017">
    <property type="entry name" value="TSUP"/>
</dbReference>
<sequence>MAYDVTTLALVFAAVFAGGLVTGVTGFGYAIVATATLASLLEPRTAIVVVILPILAANLSLVGELDRAGIRSCVRRFWAFVAAGAVGTVAGMIALTRIPAAPLSVGLGLFTLGYVVLTQPWLDLPGQRRVESVCLVETHARKGLLGAAAGLVFGASNVGVQVVAYLRSLDLDHETFVGVVAMIFLGVGVVRVATAWVLGLYGSSSLLVVSAAAAIPGLVGVTAGKRLRPLITPRIRTAVVYTMLTVIGVRLAGTGLGGL</sequence>
<comment type="subcellular location">
    <subcellularLocation>
        <location evidence="1 7">Cell membrane</location>
        <topology evidence="1 7">Multi-pass membrane protein</topology>
    </subcellularLocation>
</comment>
<dbReference type="Pfam" id="PF01925">
    <property type="entry name" value="TauE"/>
    <property type="match status" value="1"/>
</dbReference>
<comment type="caution">
    <text evidence="8">The sequence shown here is derived from an EMBL/GenBank/DDBJ whole genome shotgun (WGS) entry which is preliminary data.</text>
</comment>
<dbReference type="Proteomes" id="UP000289691">
    <property type="component" value="Unassembled WGS sequence"/>
</dbReference>
<keyword evidence="4 7" id="KW-0812">Transmembrane</keyword>
<keyword evidence="6 7" id="KW-0472">Membrane</keyword>
<feature type="transmembrane region" description="Helical" evidence="7">
    <location>
        <begin position="44"/>
        <end position="65"/>
    </location>
</feature>
<feature type="transmembrane region" description="Helical" evidence="7">
    <location>
        <begin position="176"/>
        <end position="198"/>
    </location>
</feature>
<evidence type="ECO:0000256" key="6">
    <source>
        <dbReference type="ARBA" id="ARBA00023136"/>
    </source>
</evidence>
<keyword evidence="3 7" id="KW-1003">Cell membrane</keyword>
<dbReference type="PANTHER" id="PTHR30269">
    <property type="entry name" value="TRANSMEMBRANE PROTEIN YFCA"/>
    <property type="match status" value="1"/>
</dbReference>
<comment type="similarity">
    <text evidence="7">Belongs to the 4-toluene sulfonate uptake permease (TSUP) (TC 2.A.102) family.</text>
</comment>
<protein>
    <recommendedName>
        <fullName evidence="7">Probable membrane transporter protein</fullName>
    </recommendedName>
</protein>
<proteinExistence type="inferred from homology"/>
<feature type="transmembrane region" description="Helical" evidence="7">
    <location>
        <begin position="205"/>
        <end position="223"/>
    </location>
</feature>
<gene>
    <name evidence="8" type="ORF">EAF64_12235</name>
</gene>
<keyword evidence="9" id="KW-1185">Reference proteome</keyword>
<evidence type="ECO:0000256" key="3">
    <source>
        <dbReference type="ARBA" id="ARBA00022475"/>
    </source>
</evidence>
<evidence type="ECO:0000256" key="1">
    <source>
        <dbReference type="ARBA" id="ARBA00004651"/>
    </source>
</evidence>
<dbReference type="RefSeq" id="WP_129069281.1">
    <property type="nucleotide sequence ID" value="NZ_RDFA01000004.1"/>
</dbReference>
<dbReference type="EMBL" id="RDFA01000004">
    <property type="protein sequence ID" value="RXK48442.1"/>
    <property type="molecule type" value="Genomic_DNA"/>
</dbReference>
<feature type="transmembrane region" description="Helical" evidence="7">
    <location>
        <begin position="143"/>
        <end position="164"/>
    </location>
</feature>
<dbReference type="InterPro" id="IPR002781">
    <property type="entry name" value="TM_pro_TauE-like"/>
</dbReference>
<name>A0A498KU03_9EURY</name>
<dbReference type="OrthoDB" id="214582at2157"/>
<feature type="transmembrane region" description="Helical" evidence="7">
    <location>
        <begin position="235"/>
        <end position="253"/>
    </location>
</feature>